<dbReference type="Proteomes" id="UP000193719">
    <property type="component" value="Unassembled WGS sequence"/>
</dbReference>
<dbReference type="AlphaFoldDB" id="A0A1Y1VGA9"/>
<feature type="region of interest" description="Disordered" evidence="1">
    <location>
        <begin position="464"/>
        <end position="488"/>
    </location>
</feature>
<feature type="compositionally biased region" description="Basic and acidic residues" evidence="1">
    <location>
        <begin position="10"/>
        <end position="29"/>
    </location>
</feature>
<gene>
    <name evidence="2" type="ORF">BCR36DRAFT_347870</name>
</gene>
<dbReference type="Pfam" id="PF07004">
    <property type="entry name" value="SHIPPO-rpt"/>
    <property type="match status" value="2"/>
</dbReference>
<dbReference type="InterPro" id="IPR051291">
    <property type="entry name" value="CIMAP"/>
</dbReference>
<dbReference type="PANTHER" id="PTHR21580:SF28">
    <property type="entry name" value="BOREALIN N-TERMINAL DOMAIN-CONTAINING PROTEIN-RELATED"/>
    <property type="match status" value="1"/>
</dbReference>
<dbReference type="EMBL" id="MCFH01000010">
    <property type="protein sequence ID" value="ORX54802.1"/>
    <property type="molecule type" value="Genomic_DNA"/>
</dbReference>
<evidence type="ECO:0000256" key="1">
    <source>
        <dbReference type="SAM" id="MobiDB-lite"/>
    </source>
</evidence>
<name>A0A1Y1VGA9_9FUNG</name>
<proteinExistence type="predicted"/>
<dbReference type="PANTHER" id="PTHR21580">
    <property type="entry name" value="SHIPPO-1-RELATED"/>
    <property type="match status" value="1"/>
</dbReference>
<feature type="region of interest" description="Disordered" evidence="1">
    <location>
        <begin position="1"/>
        <end position="29"/>
    </location>
</feature>
<keyword evidence="3" id="KW-1185">Reference proteome</keyword>
<evidence type="ECO:0000313" key="2">
    <source>
        <dbReference type="EMBL" id="ORX54802.1"/>
    </source>
</evidence>
<dbReference type="InterPro" id="IPR010736">
    <property type="entry name" value="SHIPPO-rpt"/>
</dbReference>
<evidence type="ECO:0000313" key="3">
    <source>
        <dbReference type="Proteomes" id="UP000193719"/>
    </source>
</evidence>
<accession>A0A1Y1VGA9</accession>
<organism evidence="2 3">
    <name type="scientific">Piromyces finnis</name>
    <dbReference type="NCBI Taxonomy" id="1754191"/>
    <lineage>
        <taxon>Eukaryota</taxon>
        <taxon>Fungi</taxon>
        <taxon>Fungi incertae sedis</taxon>
        <taxon>Chytridiomycota</taxon>
        <taxon>Chytridiomycota incertae sedis</taxon>
        <taxon>Neocallimastigomycetes</taxon>
        <taxon>Neocallimastigales</taxon>
        <taxon>Neocallimastigaceae</taxon>
        <taxon>Piromyces</taxon>
    </lineage>
</organism>
<comment type="caution">
    <text evidence="2">The sequence shown here is derived from an EMBL/GenBank/DDBJ whole genome shotgun (WGS) entry which is preliminary data.</text>
</comment>
<reference evidence="2 3" key="1">
    <citation type="submission" date="2016-08" db="EMBL/GenBank/DDBJ databases">
        <title>Genomes of anaerobic fungi encode conserved fungal cellulosomes for biomass hydrolysis.</title>
        <authorList>
            <consortium name="DOE Joint Genome Institute"/>
            <person name="Haitjema C.H."/>
            <person name="Gilmore S.P."/>
            <person name="Henske J.K."/>
            <person name="Solomon K.V."/>
            <person name="De Groot R."/>
            <person name="Kuo A."/>
            <person name="Mondo S.J."/>
            <person name="Salamov A.A."/>
            <person name="Labutti K."/>
            <person name="Zhao Z."/>
            <person name="Chiniquy J."/>
            <person name="Barry K."/>
            <person name="Brewer H.M."/>
            <person name="Purvine S.O."/>
            <person name="Wright A.T."/>
            <person name="Boxma B."/>
            <person name="Van Alen T."/>
            <person name="Hackstein J.H."/>
            <person name="Baker S.E."/>
            <person name="Grigoriev I.V."/>
            <person name="O'Malley M.A."/>
        </authorList>
    </citation>
    <scope>NUCLEOTIDE SEQUENCE [LARGE SCALE GENOMIC DNA]</scope>
    <source>
        <strain evidence="3">finn</strain>
    </source>
</reference>
<sequence length="553" mass="63271">MSLNQPSNESKNEEIDKIINENNENEKNTFDKKVRINEEAKLCNTLSELSIKDIEKYKELNHISDESNEKENISVLDKYESEDENNDMNIKAYSKYKTRKQLYTFTKREINGYRTAMGEYVPINHSLPLTNLAIPTPGPSDYYSSLGKSGYEYTIEGKAQDKPLNIGPGPASVNIRSKEEYPFWTMGQKLDYPKDKYNNGVPGPYYSLPDIQFDGQKVTLKSRHYTKNEIKPSPSDYNCRKEKPDGPKYSFGKKYTKTIQDYPGVGEYSVLYDYLSTLRQSPKYSFHSKSGTGLFDNVENGNPGANKYNIKIKPSNIYASIKGKYKDNKGNGIPAPNNFEIASSILNQNNFTFTGKPLNEYEKKANEPGPEYYKPHYDEILKKSPTYSFGKAIRSKDRVICNKPGPIHDVTYENIAHNTIPKITMKGKTKIKIPKTPGPSDYFKDLMNIPIKLEKIRRTPKVQKYFGSGRKEPKKTPPTPGPASYDNDKIIKYHTSPTYTMGKKLNGKNNKCHTEYNYNLNEKQKDGIKFKGRMSNYVLTFPTNRVDTIKSKV</sequence>
<dbReference type="OrthoDB" id="429991at2759"/>
<protein>
    <submittedName>
        <fullName evidence="2">Uncharacterized protein</fullName>
    </submittedName>
</protein>
<reference evidence="2 3" key="2">
    <citation type="submission" date="2016-08" db="EMBL/GenBank/DDBJ databases">
        <title>Pervasive Adenine N6-methylation of Active Genes in Fungi.</title>
        <authorList>
            <consortium name="DOE Joint Genome Institute"/>
            <person name="Mondo S.J."/>
            <person name="Dannebaum R.O."/>
            <person name="Kuo R.C."/>
            <person name="Labutti K."/>
            <person name="Haridas S."/>
            <person name="Kuo A."/>
            <person name="Salamov A."/>
            <person name="Ahrendt S.R."/>
            <person name="Lipzen A."/>
            <person name="Sullivan W."/>
            <person name="Andreopoulos W.B."/>
            <person name="Clum A."/>
            <person name="Lindquist E."/>
            <person name="Daum C."/>
            <person name="Ramamoorthy G.K."/>
            <person name="Gryganskyi A."/>
            <person name="Culley D."/>
            <person name="Magnuson J.K."/>
            <person name="James T.Y."/>
            <person name="O'Malley M.A."/>
            <person name="Stajich J.E."/>
            <person name="Spatafora J.W."/>
            <person name="Visel A."/>
            <person name="Grigoriev I.V."/>
        </authorList>
    </citation>
    <scope>NUCLEOTIDE SEQUENCE [LARGE SCALE GENOMIC DNA]</scope>
    <source>
        <strain evidence="3">finn</strain>
    </source>
</reference>